<feature type="compositionally biased region" description="Polar residues" evidence="1">
    <location>
        <begin position="251"/>
        <end position="266"/>
    </location>
</feature>
<sequence length="324" mass="36435">MAKRAKERKNEKVEHVHVPKLCQQSRSRTPKPRTDFSPFACSPSTSSSSAPPSLSPPLLDAAATTAAGNRLCPSTYRRRRGSMLDHSRFKDGCSSITTARMEQRCKDPISSHQNEILKFPLVQGGMSKNKGLEHLFSNSIGVQFTEVESGSHNALLSFSDNRKVRKQGSATTGTLSFTPDKFTSTVTESNDVWTPGSVVWAKRACQMWRPLECFGVKSYNPIISFQDALKQNLHRKKHTSPFRVSGENPEIQHSQTPDKWNASNSSRTEDDHVERGREKRKRKPKVHFDEGTFPTRSVKKLRRLRIMRHLGLIAPIGSPFSLHT</sequence>
<dbReference type="STRING" id="4432.A0A1U7YYJ8"/>
<evidence type="ECO:0000313" key="3">
    <source>
        <dbReference type="RefSeq" id="XP_010243189.1"/>
    </source>
</evidence>
<reference evidence="3" key="1">
    <citation type="submission" date="2025-08" db="UniProtKB">
        <authorList>
            <consortium name="RefSeq"/>
        </authorList>
    </citation>
    <scope>IDENTIFICATION</scope>
</reference>
<feature type="region of interest" description="Disordered" evidence="1">
    <location>
        <begin position="1"/>
        <end position="58"/>
    </location>
</feature>
<dbReference type="Proteomes" id="UP000189703">
    <property type="component" value="Unplaced"/>
</dbReference>
<dbReference type="InParanoid" id="A0A1U7YYJ8"/>
<organism evidence="2 3">
    <name type="scientific">Nelumbo nucifera</name>
    <name type="common">Sacred lotus</name>
    <dbReference type="NCBI Taxonomy" id="4432"/>
    <lineage>
        <taxon>Eukaryota</taxon>
        <taxon>Viridiplantae</taxon>
        <taxon>Streptophyta</taxon>
        <taxon>Embryophyta</taxon>
        <taxon>Tracheophyta</taxon>
        <taxon>Spermatophyta</taxon>
        <taxon>Magnoliopsida</taxon>
        <taxon>Proteales</taxon>
        <taxon>Nelumbonaceae</taxon>
        <taxon>Nelumbo</taxon>
    </lineage>
</organism>
<evidence type="ECO:0000313" key="2">
    <source>
        <dbReference type="Proteomes" id="UP000189703"/>
    </source>
</evidence>
<feature type="compositionally biased region" description="Basic and acidic residues" evidence="1">
    <location>
        <begin position="8"/>
        <end position="17"/>
    </location>
</feature>
<accession>A0A1U7YYJ8</accession>
<feature type="region of interest" description="Disordered" evidence="1">
    <location>
        <begin position="236"/>
        <end position="291"/>
    </location>
</feature>
<gene>
    <name evidence="3" type="primary">LOC104587329</name>
</gene>
<name>A0A1U7YYJ8_NELNU</name>
<dbReference type="KEGG" id="nnu:104587329"/>
<protein>
    <submittedName>
        <fullName evidence="3">Uncharacterized protein LOC104587329 isoform X1</fullName>
    </submittedName>
</protein>
<dbReference type="eggNOG" id="ENOG502RZMW">
    <property type="taxonomic scope" value="Eukaryota"/>
</dbReference>
<dbReference type="AlphaFoldDB" id="A0A1U7YYJ8"/>
<evidence type="ECO:0000256" key="1">
    <source>
        <dbReference type="SAM" id="MobiDB-lite"/>
    </source>
</evidence>
<dbReference type="RefSeq" id="XP_010243189.1">
    <property type="nucleotide sequence ID" value="XM_010244887.2"/>
</dbReference>
<feature type="compositionally biased region" description="Basic and acidic residues" evidence="1">
    <location>
        <begin position="267"/>
        <end position="277"/>
    </location>
</feature>
<dbReference type="OrthoDB" id="5964980at2759"/>
<dbReference type="GeneID" id="104587329"/>
<feature type="compositionally biased region" description="Low complexity" evidence="1">
    <location>
        <begin position="37"/>
        <end position="58"/>
    </location>
</feature>
<proteinExistence type="predicted"/>
<keyword evidence="2" id="KW-1185">Reference proteome</keyword>